<evidence type="ECO:0008006" key="2">
    <source>
        <dbReference type="Google" id="ProtNLM"/>
    </source>
</evidence>
<evidence type="ECO:0000313" key="1">
    <source>
        <dbReference type="EMBL" id="VYT99363.1"/>
    </source>
</evidence>
<accession>A0A6N3B8E7</accession>
<dbReference type="RefSeq" id="WP_013643088.1">
    <property type="nucleotide sequence ID" value="NZ_CACRUI010000016.1"/>
</dbReference>
<dbReference type="AlphaFoldDB" id="A0A6N3B8E7"/>
<reference evidence="1" key="1">
    <citation type="submission" date="2019-11" db="EMBL/GenBank/DDBJ databases">
        <authorList>
            <person name="Feng L."/>
        </authorList>
    </citation>
    <scope>NUCLEOTIDE SEQUENCE</scope>
    <source>
        <strain evidence="1">SLutetiensisLFYP71</strain>
    </source>
</reference>
<protein>
    <recommendedName>
        <fullName evidence="2">SuB0782 undefined product 764400:764714 forward MW:11955</fullName>
    </recommendedName>
</protein>
<sequence length="107" mass="12280">MKRKNLNTANSYSGATSALYIDENKSIINVSSEIEKQYNWIDGKRTDEVVGYRAYFVQEGVNPFVVKFEKEPTLPPFLSEVRLDNLEAIEIRSNVYFRATGVRVVKL</sequence>
<proteinExistence type="predicted"/>
<dbReference type="EMBL" id="CACRUI010000016">
    <property type="protein sequence ID" value="VYT99363.1"/>
    <property type="molecule type" value="Genomic_DNA"/>
</dbReference>
<gene>
    <name evidence="1" type="ORF">SLLFYP71_01215</name>
</gene>
<name>A0A6N3B8E7_9STRE</name>
<organism evidence="1">
    <name type="scientific">Streptococcus lutetiensis</name>
    <dbReference type="NCBI Taxonomy" id="150055"/>
    <lineage>
        <taxon>Bacteria</taxon>
        <taxon>Bacillati</taxon>
        <taxon>Bacillota</taxon>
        <taxon>Bacilli</taxon>
        <taxon>Lactobacillales</taxon>
        <taxon>Streptococcaceae</taxon>
        <taxon>Streptococcus</taxon>
    </lineage>
</organism>